<dbReference type="Proteomes" id="UP000000602">
    <property type="component" value="Chromosome"/>
</dbReference>
<keyword evidence="1" id="KW-1133">Transmembrane helix</keyword>
<evidence type="ECO:0000313" key="2">
    <source>
        <dbReference type="EMBL" id="CAG36437.1"/>
    </source>
</evidence>
<gene>
    <name evidence="2" type="ordered locus">DP1708</name>
</gene>
<dbReference type="EMBL" id="CR522870">
    <property type="protein sequence ID" value="CAG36437.1"/>
    <property type="molecule type" value="Genomic_DNA"/>
</dbReference>
<organism evidence="2 3">
    <name type="scientific">Desulfotalea psychrophila (strain LSv54 / DSM 12343)</name>
    <dbReference type="NCBI Taxonomy" id="177439"/>
    <lineage>
        <taxon>Bacteria</taxon>
        <taxon>Pseudomonadati</taxon>
        <taxon>Thermodesulfobacteriota</taxon>
        <taxon>Desulfobulbia</taxon>
        <taxon>Desulfobulbales</taxon>
        <taxon>Desulfocapsaceae</taxon>
        <taxon>Desulfotalea</taxon>
    </lineage>
</organism>
<keyword evidence="1" id="KW-0472">Membrane</keyword>
<proteinExistence type="predicted"/>
<evidence type="ECO:0000313" key="3">
    <source>
        <dbReference type="Proteomes" id="UP000000602"/>
    </source>
</evidence>
<feature type="transmembrane region" description="Helical" evidence="1">
    <location>
        <begin position="49"/>
        <end position="66"/>
    </location>
</feature>
<protein>
    <submittedName>
        <fullName evidence="2">Uncharacterized protein</fullName>
    </submittedName>
</protein>
<dbReference type="HOGENOM" id="CLU_2648623_0_0_7"/>
<dbReference type="KEGG" id="dps:DP1708"/>
<reference evidence="3" key="1">
    <citation type="journal article" date="2004" name="Environ. Microbiol.">
        <title>The genome of Desulfotalea psychrophila, a sulfate-reducing bacterium from permanently cold Arctic sediments.</title>
        <authorList>
            <person name="Rabus R."/>
            <person name="Ruepp A."/>
            <person name="Frickey T."/>
            <person name="Rattei T."/>
            <person name="Fartmann B."/>
            <person name="Stark M."/>
            <person name="Bauer M."/>
            <person name="Zibat A."/>
            <person name="Lombardot T."/>
            <person name="Becker I."/>
            <person name="Amann J."/>
            <person name="Gellner K."/>
            <person name="Teeling H."/>
            <person name="Leuschner W.D."/>
            <person name="Gloeckner F.-O."/>
            <person name="Lupas A.N."/>
            <person name="Amann R."/>
            <person name="Klenk H.-P."/>
        </authorList>
    </citation>
    <scope>NUCLEOTIDE SEQUENCE [LARGE SCALE GENOMIC DNA]</scope>
    <source>
        <strain evidence="3">DSM 12343 / LSv54</strain>
    </source>
</reference>
<dbReference type="STRING" id="177439.DP1708"/>
<accession>Q6AMI8</accession>
<keyword evidence="1" id="KW-0812">Transmembrane</keyword>
<sequence>MLIKYFKTISRIYISLNPVNTFLSLYFSIKTRTIYVKRLLLRKKQMLSLFLPITQIYWLLVSVFPNKDHPNFFYGL</sequence>
<name>Q6AMI8_DESPS</name>
<keyword evidence="3" id="KW-1185">Reference proteome</keyword>
<dbReference type="AlphaFoldDB" id="Q6AMI8"/>
<evidence type="ECO:0000256" key="1">
    <source>
        <dbReference type="SAM" id="Phobius"/>
    </source>
</evidence>